<dbReference type="EMBL" id="FLRD01001607">
    <property type="protein sequence ID" value="SBT57687.1"/>
    <property type="molecule type" value="Genomic_DNA"/>
</dbReference>
<evidence type="ECO:0000313" key="2">
    <source>
        <dbReference type="Proteomes" id="UP000078555"/>
    </source>
</evidence>
<name>A0A1A9ANL7_PLAOA</name>
<evidence type="ECO:0000313" key="1">
    <source>
        <dbReference type="EMBL" id="SBT57687.1"/>
    </source>
</evidence>
<protein>
    <submittedName>
        <fullName evidence="1">Surface-associated interspersed protein 13.1 (SURFIN 13.1) (SURF13.1)</fullName>
    </submittedName>
</protein>
<dbReference type="Proteomes" id="UP000078555">
    <property type="component" value="Unassembled WGS sequence"/>
</dbReference>
<accession>A0A1A9ANL7</accession>
<organism evidence="1 2">
    <name type="scientific">Plasmodium ovale wallikeri</name>
    <dbReference type="NCBI Taxonomy" id="864142"/>
    <lineage>
        <taxon>Eukaryota</taxon>
        <taxon>Sar</taxon>
        <taxon>Alveolata</taxon>
        <taxon>Apicomplexa</taxon>
        <taxon>Aconoidasida</taxon>
        <taxon>Haemosporida</taxon>
        <taxon>Plasmodiidae</taxon>
        <taxon>Plasmodium</taxon>
        <taxon>Plasmodium (Plasmodium)</taxon>
    </lineage>
</organism>
<gene>
    <name evidence="1" type="ORF">POVWA1_083120</name>
</gene>
<proteinExistence type="predicted"/>
<keyword evidence="2" id="KW-1185">Reference proteome</keyword>
<dbReference type="AlphaFoldDB" id="A0A1A9ANL7"/>
<reference evidence="2" key="1">
    <citation type="submission" date="2016-05" db="EMBL/GenBank/DDBJ databases">
        <authorList>
            <person name="Naeem R."/>
        </authorList>
    </citation>
    <scope>NUCLEOTIDE SEQUENCE [LARGE SCALE GENOMIC DNA]</scope>
</reference>
<sequence>MNNLEIKDDIFVLNTEKLDNINNKEELYKHDNCLFLIKVLTQIFMMVIEECIKEESPEKTELVLDNIIEKLNKEKHAKIESENIHQENMNHKKYSETLEKDTHKYKDSFKELMESWTNKHDIDINSADDKNTSDKCIEMTGNNFLNTNDDTSENTINYMRKE</sequence>